<dbReference type="Pfam" id="PF00271">
    <property type="entry name" value="Helicase_C"/>
    <property type="match status" value="1"/>
</dbReference>
<dbReference type="GO" id="GO:0003678">
    <property type="term" value="F:DNA helicase activity"/>
    <property type="evidence" value="ECO:0007669"/>
    <property type="project" value="TreeGrafter"/>
</dbReference>
<dbReference type="GO" id="GO:0003724">
    <property type="term" value="F:RNA helicase activity"/>
    <property type="evidence" value="ECO:0007669"/>
    <property type="project" value="UniProtKB-EC"/>
</dbReference>
<evidence type="ECO:0000256" key="2">
    <source>
        <dbReference type="ARBA" id="ARBA00022741"/>
    </source>
</evidence>
<evidence type="ECO:0000256" key="7">
    <source>
        <dbReference type="ARBA" id="ARBA00060772"/>
    </source>
</evidence>
<keyword evidence="5" id="KW-0067">ATP-binding</keyword>
<dbReference type="CDD" id="cd17917">
    <property type="entry name" value="DEXHc_RHA-like"/>
    <property type="match status" value="1"/>
</dbReference>
<sequence>MNFIRMWTYGFYLHNCKIRLKSKPFLVGIECRRSDCVKLVPNFQSNNRNDLSMSSRPSRQEFVSDGAIDVFPRETLRWFFSLVSDQLKSPALIEEETIFKLKPFVYLSTVNVLWPKPLSFSSYGINETDALRNASKNVLYWLKSNTYMDSHHKPILNSQHHILTTGQRLFYSTSTQRTNATNVARTEAVDTDKIKSLFPHPKGVLHNWFLLVSNALEDPKLKISPTYKSVKAGKNAVLWECVYTLKWPRSGQFSATANRKQDAAHKAALEALIWLYHNKLLNAKGQPILPENVVVPPEEEKCRKLRVGANEYQSMTSIAESVKSGEVRAILENFTSCNQEENMPVIEEWVQSDVPQQQYTDRNFYVAKEPTRLPISDYKEELIGLLARNSVVIIKGEPGCGKSTRVPQYVMEAWARDLGAANSPCRIIVTQPRRIAAASLAERVASERGESVGSTVGYNVRFNTKFSKKTGHIMYCTSGILLNRLKTDPKLSDCSHIILDEAHERDVTIDLLLILVRRALTLNPKLKVLVMSATMDAELFRDYFGDAPILNIPGFTHPVEQYFLTDEKLPSFQMCMSKIPRVLPKDVADCIKFIHKKKPEGAILCFLPGWEDITKVKDLLPPRTDMVTLCVHSRLSMAEQRKIFSKAPPGVRKVILATNIAETSITIDDVVYVIDPGIQKEERLDEQKGVVCIDYHWISKASAKQRKGRAGRCQHGECYHLYPQFHHDSFMEYSIPEILRTSLTKIVLNSKIYSNNMKAIDFLQRLITPPKKAAIESAVQELKDLELLDEHENLTPLGRTLSHFHLHPKLGKAMVNAVLFKCVTPIVDIVTLYSDESALFSNDLLDKARITDHLRKESATSDHLAMMQLFEKWLYYIESQDYRMADAMCQDLGLVQPKLFTLQKLRSVHLDYLHKGLYDVLPISDDLSDYDELVKAVLLSGVGNLLRRREWDIVKGRRRNKPALVTRHNQRATVSSSSVNAMTRKLPPDFLVYINEIILNVRKTSLIRETSTVSSLAVLFFAPGEIELHEIKSKDASSDQVLLKLGKSDIEFHCDRRHALAIKECKEAIEKYKQYYIFQLTTGNSYSVVINNAWKRVLKHLMVALKTDS</sequence>
<dbReference type="SUPFAM" id="SSF52540">
    <property type="entry name" value="P-loop containing nucleoside triphosphate hydrolases"/>
    <property type="match status" value="1"/>
</dbReference>
<evidence type="ECO:0000256" key="4">
    <source>
        <dbReference type="ARBA" id="ARBA00022806"/>
    </source>
</evidence>
<dbReference type="InterPro" id="IPR011545">
    <property type="entry name" value="DEAD/DEAH_box_helicase_dom"/>
</dbReference>
<name>A0A1Y1M7C7_PHOPY</name>
<dbReference type="SMART" id="SM00490">
    <property type="entry name" value="HELICc"/>
    <property type="match status" value="1"/>
</dbReference>
<keyword evidence="6" id="KW-0694">RNA-binding</keyword>
<dbReference type="InterPro" id="IPR002464">
    <property type="entry name" value="DNA/RNA_helicase_DEAH_CS"/>
</dbReference>
<dbReference type="GO" id="GO:0016787">
    <property type="term" value="F:hydrolase activity"/>
    <property type="evidence" value="ECO:0007669"/>
    <property type="project" value="UniProtKB-KW"/>
</dbReference>
<dbReference type="InterPro" id="IPR027417">
    <property type="entry name" value="P-loop_NTPase"/>
</dbReference>
<reference evidence="10" key="1">
    <citation type="journal article" date="2016" name="Sci. Rep.">
        <title>Molecular characterization of firefly nuptial gifts: a multi-omics approach sheds light on postcopulatory sexual selection.</title>
        <authorList>
            <person name="Al-Wathiqui N."/>
            <person name="Fallon T.R."/>
            <person name="South A."/>
            <person name="Weng J.K."/>
            <person name="Lewis S.M."/>
        </authorList>
    </citation>
    <scope>NUCLEOTIDE SEQUENCE</scope>
</reference>
<dbReference type="GO" id="GO:0002151">
    <property type="term" value="F:G-quadruplex RNA binding"/>
    <property type="evidence" value="ECO:0007669"/>
    <property type="project" value="TreeGrafter"/>
</dbReference>
<evidence type="ECO:0000256" key="6">
    <source>
        <dbReference type="ARBA" id="ARBA00022884"/>
    </source>
</evidence>
<keyword evidence="2" id="KW-0547">Nucleotide-binding</keyword>
<dbReference type="SMART" id="SM00847">
    <property type="entry name" value="HA2"/>
    <property type="match status" value="1"/>
</dbReference>
<comment type="similarity">
    <text evidence="7">Belongs to the DExH box helicase family.</text>
</comment>
<dbReference type="InterPro" id="IPR048333">
    <property type="entry name" value="HA2_WH"/>
</dbReference>
<dbReference type="Pfam" id="PF04408">
    <property type="entry name" value="WHD_HA2"/>
    <property type="match status" value="1"/>
</dbReference>
<dbReference type="PROSITE" id="PS51194">
    <property type="entry name" value="HELICASE_CTER"/>
    <property type="match status" value="1"/>
</dbReference>
<dbReference type="Pfam" id="PF00270">
    <property type="entry name" value="DEAD"/>
    <property type="match status" value="1"/>
</dbReference>
<keyword evidence="4" id="KW-0347">Helicase</keyword>
<protein>
    <recommendedName>
        <fullName evidence="1">RNA helicase</fullName>
        <ecNumber evidence="1">3.6.4.13</ecNumber>
    </recommendedName>
</protein>
<dbReference type="PANTHER" id="PTHR18934">
    <property type="entry name" value="ATP-DEPENDENT RNA HELICASE"/>
    <property type="match status" value="1"/>
</dbReference>
<organism evidence="10">
    <name type="scientific">Photinus pyralis</name>
    <name type="common">Common eastern firefly</name>
    <name type="synonym">Lampyris pyralis</name>
    <dbReference type="NCBI Taxonomy" id="7054"/>
    <lineage>
        <taxon>Eukaryota</taxon>
        <taxon>Metazoa</taxon>
        <taxon>Ecdysozoa</taxon>
        <taxon>Arthropoda</taxon>
        <taxon>Hexapoda</taxon>
        <taxon>Insecta</taxon>
        <taxon>Pterygota</taxon>
        <taxon>Neoptera</taxon>
        <taxon>Endopterygota</taxon>
        <taxon>Coleoptera</taxon>
        <taxon>Polyphaga</taxon>
        <taxon>Elateriformia</taxon>
        <taxon>Elateroidea</taxon>
        <taxon>Lampyridae</taxon>
        <taxon>Lampyrinae</taxon>
        <taxon>Photinus</taxon>
    </lineage>
</organism>
<dbReference type="AlphaFoldDB" id="A0A1Y1M7C7"/>
<feature type="domain" description="Helicase C-terminal" evidence="9">
    <location>
        <begin position="586"/>
        <end position="754"/>
    </location>
</feature>
<evidence type="ECO:0000313" key="10">
    <source>
        <dbReference type="EMBL" id="JAV80500.1"/>
    </source>
</evidence>
<dbReference type="InterPro" id="IPR007502">
    <property type="entry name" value="Helicase-assoc_dom"/>
</dbReference>
<dbReference type="PANTHER" id="PTHR18934:SF257">
    <property type="entry name" value="ATP-DEPENDENT RNA HELICASE DHX30"/>
    <property type="match status" value="1"/>
</dbReference>
<proteinExistence type="inferred from homology"/>
<dbReference type="InterPro" id="IPR001650">
    <property type="entry name" value="Helicase_C-like"/>
</dbReference>
<evidence type="ECO:0000256" key="1">
    <source>
        <dbReference type="ARBA" id="ARBA00012552"/>
    </source>
</evidence>
<dbReference type="SMART" id="SM00487">
    <property type="entry name" value="DEXDc"/>
    <property type="match status" value="1"/>
</dbReference>
<keyword evidence="3" id="KW-0378">Hydrolase</keyword>
<dbReference type="GO" id="GO:0005737">
    <property type="term" value="C:cytoplasm"/>
    <property type="evidence" value="ECO:0007669"/>
    <property type="project" value="TreeGrafter"/>
</dbReference>
<feature type="domain" description="Helicase ATP-binding" evidence="8">
    <location>
        <begin position="383"/>
        <end position="553"/>
    </location>
</feature>
<accession>A0A1Y1M7C7</accession>
<dbReference type="EMBL" id="GEZM01041342">
    <property type="protein sequence ID" value="JAV80500.1"/>
    <property type="molecule type" value="Transcribed_RNA"/>
</dbReference>
<dbReference type="Gene3D" id="3.40.50.300">
    <property type="entry name" value="P-loop containing nucleotide triphosphate hydrolases"/>
    <property type="match status" value="2"/>
</dbReference>
<dbReference type="Gene3D" id="3.30.160.20">
    <property type="match status" value="2"/>
</dbReference>
<evidence type="ECO:0000259" key="9">
    <source>
        <dbReference type="PROSITE" id="PS51194"/>
    </source>
</evidence>
<evidence type="ECO:0000256" key="3">
    <source>
        <dbReference type="ARBA" id="ARBA00022801"/>
    </source>
</evidence>
<evidence type="ECO:0000259" key="8">
    <source>
        <dbReference type="PROSITE" id="PS51192"/>
    </source>
</evidence>
<dbReference type="FunFam" id="3.40.50.300:FF:000526">
    <property type="entry name" value="DExH-box ATP-dependent RNA helicase DExH3"/>
    <property type="match status" value="1"/>
</dbReference>
<dbReference type="CDD" id="cd18791">
    <property type="entry name" value="SF2_C_RHA"/>
    <property type="match status" value="1"/>
</dbReference>
<dbReference type="EC" id="3.6.4.13" evidence="1"/>
<evidence type="ECO:0000256" key="5">
    <source>
        <dbReference type="ARBA" id="ARBA00022840"/>
    </source>
</evidence>
<dbReference type="InterPro" id="IPR014001">
    <property type="entry name" value="Helicase_ATP-bd"/>
</dbReference>
<dbReference type="PROSITE" id="PS00690">
    <property type="entry name" value="DEAH_ATP_HELICASE"/>
    <property type="match status" value="1"/>
</dbReference>
<dbReference type="Gene3D" id="1.20.120.1080">
    <property type="match status" value="1"/>
</dbReference>
<dbReference type="GO" id="GO:0005634">
    <property type="term" value="C:nucleus"/>
    <property type="evidence" value="ECO:0007669"/>
    <property type="project" value="TreeGrafter"/>
</dbReference>
<dbReference type="GO" id="GO:0005524">
    <property type="term" value="F:ATP binding"/>
    <property type="evidence" value="ECO:0007669"/>
    <property type="project" value="UniProtKB-KW"/>
</dbReference>
<dbReference type="PROSITE" id="PS51192">
    <property type="entry name" value="HELICASE_ATP_BIND_1"/>
    <property type="match status" value="1"/>
</dbReference>